<organism evidence="2 3">
    <name type="scientific">Ostreococcus tauri</name>
    <name type="common">Marine green alga</name>
    <dbReference type="NCBI Taxonomy" id="70448"/>
    <lineage>
        <taxon>Eukaryota</taxon>
        <taxon>Viridiplantae</taxon>
        <taxon>Chlorophyta</taxon>
        <taxon>Mamiellophyceae</taxon>
        <taxon>Mamiellales</taxon>
        <taxon>Bathycoccaceae</taxon>
        <taxon>Ostreococcus</taxon>
    </lineage>
</organism>
<evidence type="ECO:0000313" key="3">
    <source>
        <dbReference type="Proteomes" id="UP000009170"/>
    </source>
</evidence>
<feature type="compositionally biased region" description="Polar residues" evidence="1">
    <location>
        <begin position="370"/>
        <end position="382"/>
    </location>
</feature>
<reference evidence="2 3" key="2">
    <citation type="journal article" date="2014" name="BMC Genomics">
        <title>An improved genome of the model marine alga Ostreococcus tauri unfolds by assessing Illumina de novo assemblies.</title>
        <authorList>
            <person name="Blanc-Mathieu R."/>
            <person name="Verhelst B."/>
            <person name="Derelle E."/>
            <person name="Rombauts S."/>
            <person name="Bouget F.Y."/>
            <person name="Carre I."/>
            <person name="Chateau A."/>
            <person name="Eyre-Walker A."/>
            <person name="Grimsley N."/>
            <person name="Moreau H."/>
            <person name="Piegu B."/>
            <person name="Rivals E."/>
            <person name="Schackwitz W."/>
            <person name="Van de Peer Y."/>
            <person name="Piganeau G."/>
        </authorList>
    </citation>
    <scope>NUCLEOTIDE SEQUENCE [LARGE SCALE GENOMIC DNA]</scope>
    <source>
        <strain evidence="3">OTTH 0595 / CCAP 157/2 / RCC745</strain>
    </source>
</reference>
<dbReference type="EMBL" id="CAID01000009">
    <property type="protein sequence ID" value="CEF99038.1"/>
    <property type="molecule type" value="Genomic_DNA"/>
</dbReference>
<protein>
    <submittedName>
        <fullName evidence="2">Unnamed product</fullName>
    </submittedName>
</protein>
<comment type="caution">
    <text evidence="2">The sequence shown here is derived from an EMBL/GenBank/DDBJ whole genome shotgun (WGS) entry which is preliminary data.</text>
</comment>
<sequence>MPDGTTRTRTLGNGTTRTRIDGMFERCAASIESRRRTPSSVVRDGDVIVVRSVEGETTSLREAFEGEGWGAVTGDGARWRCVRIETRRRGGATRGAGAVRVAFRSIDDDVSRGGGKWASVRGDRRMKAIGFESAAVTKEAHWDVTSCAPDASGRGTRVRLRARAARGVQMEVVMRHRACAAIEAFERWGEYERAIEGGLAYHVELNGECETLLNELSDGFMKELTALESEIIEAGKVNFGKRVVSDEKEPDSPAVNPFEVASPAPAPPPAAHLDPLPLLNKRSTEVNPSTPAGAIRTRRNKVTFTDEYPSPTDEEIAVVRDESWRFASTGKKSSRPINPFGSETPATAEKTPEMSDYWDFAPSDDEYHDAQSSGSLTPQLSDGATEVRRSITTTTTTPTEQTVKVLFEGKYNRIETEGFEVAAIRKSGIDPRDVVSTPGTTSAMLKYVGQMYVSEFRSEMNILNVPYVTLDEVIVDFVELAARKRREEAIKDPRLNIKEALTEQYILSMKTDDFLVLLHNYGDEPGYAEVSTLKRALAIAITTKGALSSSSEDERY</sequence>
<evidence type="ECO:0000256" key="1">
    <source>
        <dbReference type="SAM" id="MobiDB-lite"/>
    </source>
</evidence>
<feature type="region of interest" description="Disordered" evidence="1">
    <location>
        <begin position="247"/>
        <end position="292"/>
    </location>
</feature>
<dbReference type="AlphaFoldDB" id="A0A090N407"/>
<dbReference type="RefSeq" id="XP_003081181.2">
    <property type="nucleotide sequence ID" value="XM_003081133.2"/>
</dbReference>
<accession>A0A090N407</accession>
<dbReference type="OrthoDB" id="10499732at2759"/>
<dbReference type="InParanoid" id="A0A090N407"/>
<proteinExistence type="predicted"/>
<dbReference type="Proteomes" id="UP000009170">
    <property type="component" value="Unassembled WGS sequence"/>
</dbReference>
<dbReference type="KEGG" id="ota:OT_ostta09g01950"/>
<feature type="region of interest" description="Disordered" evidence="1">
    <location>
        <begin position="328"/>
        <end position="396"/>
    </location>
</feature>
<dbReference type="GeneID" id="9831759"/>
<gene>
    <name evidence="2" type="ORF">OT_ostta09g01950</name>
</gene>
<keyword evidence="3" id="KW-1185">Reference proteome</keyword>
<evidence type="ECO:0000313" key="2">
    <source>
        <dbReference type="EMBL" id="CEF99038.1"/>
    </source>
</evidence>
<name>A0A090N407_OSTTA</name>
<reference evidence="3" key="1">
    <citation type="journal article" date="2006" name="Proc. Natl. Acad. Sci. U.S.A.">
        <title>Genome analysis of the smallest free-living eukaryote Ostreococcus tauri unveils many unique features.</title>
        <authorList>
            <person name="Derelle E."/>
            <person name="Ferraz C."/>
            <person name="Rombauts S."/>
            <person name="Rouze P."/>
            <person name="Worden A.Z."/>
            <person name="Robbens S."/>
            <person name="Partensky F."/>
            <person name="Degroeve S."/>
            <person name="Echeynie S."/>
            <person name="Cooke R."/>
            <person name="Saeys Y."/>
            <person name="Wuyts J."/>
            <person name="Jabbari K."/>
            <person name="Bowler C."/>
            <person name="Panaud O."/>
            <person name="Piegu B."/>
            <person name="Ball S.G."/>
            <person name="Ral J.-P."/>
            <person name="Bouget F.-Y."/>
            <person name="Piganeau G."/>
            <person name="De Baets B."/>
            <person name="Picard A."/>
            <person name="Delseny M."/>
            <person name="Demaille J."/>
            <person name="Van de Peer Y."/>
            <person name="Moreau H."/>
        </authorList>
    </citation>
    <scope>NUCLEOTIDE SEQUENCE [LARGE SCALE GENOMIC DNA]</scope>
    <source>
        <strain evidence="3">OTTH 0595 / CCAP 157/2 / RCC745</strain>
    </source>
</reference>